<reference evidence="3" key="2">
    <citation type="submission" date="2015-06" db="EMBL/GenBank/DDBJ databases">
        <authorList>
            <person name="Radhakrishnan R."/>
            <person name="Underwood A."/>
            <person name="Al-Shahib A."/>
        </authorList>
    </citation>
    <scope>NUCLEOTIDE SEQUENCE</scope>
    <source>
        <strain evidence="3">P19_London_7_VIM_2_05_10</strain>
    </source>
</reference>
<evidence type="ECO:0000313" key="8">
    <source>
        <dbReference type="Proteomes" id="UP000284767"/>
    </source>
</evidence>
<reference evidence="2" key="3">
    <citation type="submission" date="2015-08" db="EMBL/GenBank/DDBJ databases">
        <title>Pseudomonas aeruginosa strain CCBH4851 chromosome region.</title>
        <authorList>
            <person name="Silveira M.C."/>
            <person name="Carvalho-Assef A.P.D."/>
            <person name="Albano R.M."/>
        </authorList>
    </citation>
    <scope>NUCLEOTIDE SEQUENCE</scope>
    <source>
        <strain evidence="2">CCBH4851</strain>
    </source>
</reference>
<dbReference type="Proteomes" id="UP000045039">
    <property type="component" value="Unassembled WGS sequence"/>
</dbReference>
<dbReference type="EMBL" id="CVVU01000019">
    <property type="protein sequence ID" value="CRN99391.1"/>
    <property type="molecule type" value="Genomic_DNA"/>
</dbReference>
<dbReference type="PATRIC" id="fig|287.1479.peg.979"/>
<dbReference type="InterPro" id="IPR000182">
    <property type="entry name" value="GNAT_dom"/>
</dbReference>
<dbReference type="Pfam" id="PF00583">
    <property type="entry name" value="Acetyltransf_1"/>
    <property type="match status" value="1"/>
</dbReference>
<evidence type="ECO:0000313" key="2">
    <source>
        <dbReference type="EMBL" id="ALI58882.1"/>
    </source>
</evidence>
<evidence type="ECO:0000313" key="6">
    <source>
        <dbReference type="Proteomes" id="UP000045039"/>
    </source>
</evidence>
<gene>
    <name evidence="2" type="primary">mshD</name>
    <name evidence="3" type="synonym">mshD_2</name>
    <name evidence="4" type="ORF">CAZ10_13950</name>
    <name evidence="2" type="ORF">CCBH4851_00178</name>
    <name evidence="5" type="ORF">IPC1295_29800</name>
    <name evidence="3" type="ORF">PAERUG_P19_London_7_VIM_2_05_10_00484</name>
</gene>
<accession>A0A0C7CYI6</accession>
<sequence>MPTPGTGSVPELQLVPFQLEHFPILQRWFATEKELVQWAGPALRHPLSLEQMHEDLAESRRRPPLRLLWSACRDDQVIGHCQLLFDRRNGVVRLARIALAPSARGQGLGLPMLEALLAEAFADADIERVELNVYDWNAAARHLYRRAGFREEGLRRSATRVGRERWNVVLMGLLRQEWAAGGAGND</sequence>
<dbReference type="EMBL" id="KT454971">
    <property type="protein sequence ID" value="ALI58882.1"/>
    <property type="molecule type" value="Genomic_DNA"/>
</dbReference>
<dbReference type="PANTHER" id="PTHR43441">
    <property type="entry name" value="RIBOSOMAL-PROTEIN-SERINE ACETYLTRANSFERASE"/>
    <property type="match status" value="1"/>
</dbReference>
<evidence type="ECO:0000313" key="5">
    <source>
        <dbReference type="EMBL" id="RPM04805.1"/>
    </source>
</evidence>
<reference evidence="6" key="1">
    <citation type="submission" date="2015-06" db="EMBL/GenBank/DDBJ databases">
        <authorList>
            <person name="Radhakrishnan Rajesh"/>
            <person name="Underwood Anthony"/>
            <person name="Al-Shahib Ali"/>
        </authorList>
    </citation>
    <scope>NUCLEOTIDE SEQUENCE [LARGE SCALE GENOMIC DNA]</scope>
    <source>
        <strain evidence="6">P19_London_7_VIM_2_05_10</strain>
    </source>
</reference>
<evidence type="ECO:0000259" key="1">
    <source>
        <dbReference type="PROSITE" id="PS51186"/>
    </source>
</evidence>
<evidence type="ECO:0000313" key="4">
    <source>
        <dbReference type="EMBL" id="OTI61797.1"/>
    </source>
</evidence>
<dbReference type="InterPro" id="IPR016181">
    <property type="entry name" value="Acyl_CoA_acyltransferase"/>
</dbReference>
<dbReference type="InterPro" id="IPR051908">
    <property type="entry name" value="Ribosomal_N-acetyltransferase"/>
</dbReference>
<dbReference type="AlphaFoldDB" id="A0A0C7CYI6"/>
<dbReference type="GO" id="GO:0035447">
    <property type="term" value="F:mycothiol synthase activity"/>
    <property type="evidence" value="ECO:0007669"/>
    <property type="project" value="UniProtKB-EC"/>
</dbReference>
<keyword evidence="2" id="KW-0808">Transferase</keyword>
<reference evidence="5 8" key="6">
    <citation type="submission" date="2017-08" db="EMBL/GenBank/DDBJ databases">
        <authorList>
            <person name="Feschi L."/>
            <person name="Jeukens J."/>
            <person name="Emond-Rheault J.-G."/>
            <person name="Kukavica-Ibrulj I."/>
            <person name="Boyle B."/>
            <person name="Levesque R.C."/>
        </authorList>
    </citation>
    <scope>NUCLEOTIDE SEQUENCE [LARGE SCALE GENOMIC DNA]</scope>
    <source>
        <strain evidence="5 8">PA-W36</strain>
    </source>
</reference>
<dbReference type="GO" id="GO:1990189">
    <property type="term" value="F:protein N-terminal-serine acetyltransferase activity"/>
    <property type="evidence" value="ECO:0007669"/>
    <property type="project" value="TreeGrafter"/>
</dbReference>
<reference evidence="4" key="4">
    <citation type="submission" date="2017-05" db="EMBL/GenBank/DDBJ databases">
        <authorList>
            <person name="Song R."/>
            <person name="Chenine A.L."/>
            <person name="Ruprecht R.M."/>
        </authorList>
    </citation>
    <scope>NUCLEOTIDE SEQUENCE [LARGE SCALE GENOMIC DNA]</scope>
    <source>
        <strain evidence="4">S567_C10_BS</strain>
    </source>
</reference>
<feature type="domain" description="N-acetyltransferase" evidence="1">
    <location>
        <begin position="12"/>
        <end position="176"/>
    </location>
</feature>
<dbReference type="GO" id="GO:0008999">
    <property type="term" value="F:protein-N-terminal-alanine acetyltransferase activity"/>
    <property type="evidence" value="ECO:0007669"/>
    <property type="project" value="TreeGrafter"/>
</dbReference>
<reference evidence="7" key="5">
    <citation type="submission" date="2017-05" db="EMBL/GenBank/DDBJ databases">
        <authorList>
            <person name="Giani T."/>
            <person name="Arena F."/>
            <person name="Pollini S."/>
            <person name="Di Pilato V."/>
            <person name="D'Andrea M.M."/>
            <person name="Henrici De Angelis L."/>
            <person name="Bassetti M."/>
            <person name="Rossolini G.M."/>
        </authorList>
    </citation>
    <scope>NUCLEOTIDE SEQUENCE [LARGE SCALE GENOMIC DNA]</scope>
    <source>
        <strain evidence="7">S567_C10_BS</strain>
    </source>
</reference>
<dbReference type="CDD" id="cd04301">
    <property type="entry name" value="NAT_SF"/>
    <property type="match status" value="1"/>
</dbReference>
<proteinExistence type="predicted"/>
<dbReference type="EMBL" id="NSNE01000026">
    <property type="protein sequence ID" value="RPM04805.1"/>
    <property type="molecule type" value="Genomic_DNA"/>
</dbReference>
<evidence type="ECO:0000313" key="7">
    <source>
        <dbReference type="Proteomes" id="UP000194857"/>
    </source>
</evidence>
<dbReference type="PANTHER" id="PTHR43441:SF2">
    <property type="entry name" value="FAMILY ACETYLTRANSFERASE, PUTATIVE (AFU_ORTHOLOGUE AFUA_7G00850)-RELATED"/>
    <property type="match status" value="1"/>
</dbReference>
<dbReference type="PROSITE" id="PS51186">
    <property type="entry name" value="GNAT"/>
    <property type="match status" value="1"/>
</dbReference>
<dbReference type="Gene3D" id="3.40.630.30">
    <property type="match status" value="1"/>
</dbReference>
<dbReference type="GO" id="GO:0005737">
    <property type="term" value="C:cytoplasm"/>
    <property type="evidence" value="ECO:0007669"/>
    <property type="project" value="TreeGrafter"/>
</dbReference>
<protein>
    <submittedName>
        <fullName evidence="2">Mycothiol acetyltransferase</fullName>
        <ecNumber evidence="2">2.3.1.189</ecNumber>
    </submittedName>
    <submittedName>
        <fullName evidence="4">N-acetyltransferase</fullName>
    </submittedName>
</protein>
<organism evidence="2">
    <name type="scientific">Pseudomonas aeruginosa</name>
    <dbReference type="NCBI Taxonomy" id="287"/>
    <lineage>
        <taxon>Bacteria</taxon>
        <taxon>Pseudomonadati</taxon>
        <taxon>Pseudomonadota</taxon>
        <taxon>Gammaproteobacteria</taxon>
        <taxon>Pseudomonadales</taxon>
        <taxon>Pseudomonadaceae</taxon>
        <taxon>Pseudomonas</taxon>
    </lineage>
</organism>
<dbReference type="Proteomes" id="UP000194857">
    <property type="component" value="Unassembled WGS sequence"/>
</dbReference>
<reference evidence="5 8" key="7">
    <citation type="submission" date="2019-01" db="EMBL/GenBank/DDBJ databases">
        <title>The Pseudomonas aeruginosa pan-genome provides new insights on its population structure, horizontal gene transfer and pathogenicity.</title>
        <authorList>
            <person name="Freschi L."/>
            <person name="Vincent A.T."/>
            <person name="Jeukens J."/>
            <person name="Emond-Rheault J.-G."/>
            <person name="Kukavica-Ibrulj I."/>
            <person name="Dupont M.-J."/>
            <person name="Charette S.J."/>
            <person name="Boyle B."/>
            <person name="Levesque R.C."/>
        </authorList>
    </citation>
    <scope>NUCLEOTIDE SEQUENCE [LARGE SCALE GENOMIC DNA]</scope>
    <source>
        <strain evidence="5 8">PA-W36</strain>
    </source>
</reference>
<dbReference type="EC" id="2.3.1.189" evidence="2"/>
<dbReference type="Proteomes" id="UP000284767">
    <property type="component" value="Unassembled WGS sequence"/>
</dbReference>
<evidence type="ECO:0000313" key="3">
    <source>
        <dbReference type="EMBL" id="CRN99391.1"/>
    </source>
</evidence>
<name>A0A0C7CYI6_PSEAI</name>
<dbReference type="EMBL" id="NFFZ01000006">
    <property type="protein sequence ID" value="OTI61797.1"/>
    <property type="molecule type" value="Genomic_DNA"/>
</dbReference>
<dbReference type="SUPFAM" id="SSF55729">
    <property type="entry name" value="Acyl-CoA N-acyltransferases (Nat)"/>
    <property type="match status" value="1"/>
</dbReference>
<dbReference type="RefSeq" id="WP_003102467.1">
    <property type="nucleotide sequence ID" value="NZ_AP024513.1"/>
</dbReference>
<keyword evidence="2" id="KW-0012">Acyltransferase</keyword>
<accession>A0A1S1C9W0</accession>